<sequence length="538" mass="65721">MEKVEQNTEKFYKELNGDCNIEKLKNIANDKIFLYEPLFKYDKIKYDTFVIKTSFESYQNFMIYTLEQYNEFISLIKNWDENPSKLNKIYPYIESDKNTLFILNNNLINFLVNDKNNENILKILLKFHGSGMSIFLYYLYKYDIISLNTFNIYKLWVLSDEAIIIIYVTNFFYLNDKFYEITKLLKYMEREYLISTIINVFRRDIKILNYVIKNLVKGSLIDTKDNLYRIPATFPIDTLKEYTSKIYKPNEKYLICSKDKNSELFFNTILTDLGIEEICEYYNSYILPHYFYRYNVKFNIPKRIKTLECRNFYNNSSNNKGFNNHYSLNFETKELFDIPFSNSNNNTNSEKVRYISDKVFKFVEKYYTEECDWKDYYKLREVDIDEYDLEYNEILNFFDINYNIFPFDFYIVGYEDLEILIQNQLDSFKKRIFNNDDSMQEILNNIENLLIYNYINEYKNNKIFVSLLKILYIISLIHNNYSTFIILLLLRHLEYKLEYKNNRLYFIKNKFQCMSLEYEFYDLFNSNSIIKKYIELKY</sequence>
<reference evidence="2 3" key="1">
    <citation type="submission" date="2016-08" db="EMBL/GenBank/DDBJ databases">
        <title>A Parts List for Fungal Cellulosomes Revealed by Comparative Genomics.</title>
        <authorList>
            <consortium name="DOE Joint Genome Institute"/>
            <person name="Haitjema C.H."/>
            <person name="Gilmore S.P."/>
            <person name="Henske J.K."/>
            <person name="Solomon K.V."/>
            <person name="De Groot R."/>
            <person name="Kuo A."/>
            <person name="Mondo S.J."/>
            <person name="Salamov A.A."/>
            <person name="Labutti K."/>
            <person name="Zhao Z."/>
            <person name="Chiniquy J."/>
            <person name="Barry K."/>
            <person name="Brewer H.M."/>
            <person name="Purvine S.O."/>
            <person name="Wright A.T."/>
            <person name="Boxma B."/>
            <person name="Van Alen T."/>
            <person name="Hackstein J.H."/>
            <person name="Baker S.E."/>
            <person name="Grigoriev I.V."/>
            <person name="O'Malley M.A."/>
        </authorList>
    </citation>
    <scope>NUCLEOTIDE SEQUENCE [LARGE SCALE GENOMIC DNA]</scope>
    <source>
        <strain evidence="2 3">G1</strain>
    </source>
</reference>
<evidence type="ECO:0000313" key="2">
    <source>
        <dbReference type="EMBL" id="ORY65738.1"/>
    </source>
</evidence>
<protein>
    <submittedName>
        <fullName evidence="2">Uncharacterized protein</fullName>
    </submittedName>
</protein>
<keyword evidence="1" id="KW-0812">Transmembrane</keyword>
<name>A0A1Y2E2F8_9FUNG</name>
<keyword evidence="3" id="KW-1185">Reference proteome</keyword>
<accession>A0A1Y2E2F8</accession>
<gene>
    <name evidence="2" type="ORF">LY90DRAFT_641161</name>
</gene>
<dbReference type="AlphaFoldDB" id="A0A1Y2E2F8"/>
<feature type="transmembrane region" description="Helical" evidence="1">
    <location>
        <begin position="470"/>
        <end position="490"/>
    </location>
</feature>
<dbReference type="Proteomes" id="UP000193920">
    <property type="component" value="Unassembled WGS sequence"/>
</dbReference>
<proteinExistence type="predicted"/>
<dbReference type="OrthoDB" id="10665515at2759"/>
<keyword evidence="1" id="KW-0472">Membrane</keyword>
<evidence type="ECO:0000313" key="3">
    <source>
        <dbReference type="Proteomes" id="UP000193920"/>
    </source>
</evidence>
<feature type="transmembrane region" description="Helical" evidence="1">
    <location>
        <begin position="123"/>
        <end position="140"/>
    </location>
</feature>
<comment type="caution">
    <text evidence="2">The sequence shown here is derived from an EMBL/GenBank/DDBJ whole genome shotgun (WGS) entry which is preliminary data.</text>
</comment>
<keyword evidence="1" id="KW-1133">Transmembrane helix</keyword>
<evidence type="ECO:0000256" key="1">
    <source>
        <dbReference type="SAM" id="Phobius"/>
    </source>
</evidence>
<dbReference type="EMBL" id="MCOG01000051">
    <property type="protein sequence ID" value="ORY65738.1"/>
    <property type="molecule type" value="Genomic_DNA"/>
</dbReference>
<organism evidence="2 3">
    <name type="scientific">Neocallimastix californiae</name>
    <dbReference type="NCBI Taxonomy" id="1754190"/>
    <lineage>
        <taxon>Eukaryota</taxon>
        <taxon>Fungi</taxon>
        <taxon>Fungi incertae sedis</taxon>
        <taxon>Chytridiomycota</taxon>
        <taxon>Chytridiomycota incertae sedis</taxon>
        <taxon>Neocallimastigomycetes</taxon>
        <taxon>Neocallimastigales</taxon>
        <taxon>Neocallimastigaceae</taxon>
        <taxon>Neocallimastix</taxon>
    </lineage>
</organism>
<feature type="transmembrane region" description="Helical" evidence="1">
    <location>
        <begin position="152"/>
        <end position="174"/>
    </location>
</feature>